<name>A0A4Z2IKR8_9TELE</name>
<protein>
    <submittedName>
        <fullName evidence="1">Uncharacterized protein</fullName>
    </submittedName>
</protein>
<evidence type="ECO:0000313" key="2">
    <source>
        <dbReference type="Proteomes" id="UP000314294"/>
    </source>
</evidence>
<evidence type="ECO:0000313" key="1">
    <source>
        <dbReference type="EMBL" id="TNN78640.1"/>
    </source>
</evidence>
<dbReference type="Proteomes" id="UP000314294">
    <property type="component" value="Unassembled WGS sequence"/>
</dbReference>
<accession>A0A4Z2IKR8</accession>
<comment type="caution">
    <text evidence="1">The sequence shown here is derived from an EMBL/GenBank/DDBJ whole genome shotgun (WGS) entry which is preliminary data.</text>
</comment>
<keyword evidence="2" id="KW-1185">Reference proteome</keyword>
<reference evidence="1 2" key="1">
    <citation type="submission" date="2019-03" db="EMBL/GenBank/DDBJ databases">
        <title>First draft genome of Liparis tanakae, snailfish: a comprehensive survey of snailfish specific genes.</title>
        <authorList>
            <person name="Kim W."/>
            <person name="Song I."/>
            <person name="Jeong J.-H."/>
            <person name="Kim D."/>
            <person name="Kim S."/>
            <person name="Ryu S."/>
            <person name="Song J.Y."/>
            <person name="Lee S.K."/>
        </authorList>
    </citation>
    <scope>NUCLEOTIDE SEQUENCE [LARGE SCALE GENOMIC DNA]</scope>
    <source>
        <tissue evidence="1">Muscle</tissue>
    </source>
</reference>
<organism evidence="1 2">
    <name type="scientific">Liparis tanakae</name>
    <name type="common">Tanaka's snailfish</name>
    <dbReference type="NCBI Taxonomy" id="230148"/>
    <lineage>
        <taxon>Eukaryota</taxon>
        <taxon>Metazoa</taxon>
        <taxon>Chordata</taxon>
        <taxon>Craniata</taxon>
        <taxon>Vertebrata</taxon>
        <taxon>Euteleostomi</taxon>
        <taxon>Actinopterygii</taxon>
        <taxon>Neopterygii</taxon>
        <taxon>Teleostei</taxon>
        <taxon>Neoteleostei</taxon>
        <taxon>Acanthomorphata</taxon>
        <taxon>Eupercaria</taxon>
        <taxon>Perciformes</taxon>
        <taxon>Cottioidei</taxon>
        <taxon>Cottales</taxon>
        <taxon>Liparidae</taxon>
        <taxon>Liparis</taxon>
    </lineage>
</organism>
<dbReference type="AlphaFoldDB" id="A0A4Z2IKR8"/>
<proteinExistence type="predicted"/>
<dbReference type="OrthoDB" id="10680714at2759"/>
<sequence length="140" mass="14842">MEVPASMIPLLGRTQYRRGAVVFTLKHTFLSVGLESLRFVVTTSENGPVTRKASSCLTTHDHVVLSSSAKMHSLSSSEWHVCIPGISVGGVSRACVRWLKAEAGRGHRGQAKVVVTGHVRAVAGIISSTSGETLRPGVPV</sequence>
<gene>
    <name evidence="1" type="ORF">EYF80_011044</name>
</gene>
<dbReference type="EMBL" id="SRLO01000071">
    <property type="protein sequence ID" value="TNN78640.1"/>
    <property type="molecule type" value="Genomic_DNA"/>
</dbReference>